<proteinExistence type="predicted"/>
<evidence type="ECO:0000313" key="3">
    <source>
        <dbReference type="Proteomes" id="UP000095598"/>
    </source>
</evidence>
<dbReference type="EMBL" id="CYXT01000040">
    <property type="protein sequence ID" value="CUN19218.1"/>
    <property type="molecule type" value="Genomic_DNA"/>
</dbReference>
<dbReference type="AlphaFoldDB" id="A0A173V050"/>
<keyword evidence="1" id="KW-0472">Membrane</keyword>
<name>A0A173V050_ANAHA</name>
<organism evidence="2 3">
    <name type="scientific">Anaerostipes hadrus</name>
    <dbReference type="NCBI Taxonomy" id="649756"/>
    <lineage>
        <taxon>Bacteria</taxon>
        <taxon>Bacillati</taxon>
        <taxon>Bacillota</taxon>
        <taxon>Clostridia</taxon>
        <taxon>Lachnospirales</taxon>
        <taxon>Lachnospiraceae</taxon>
        <taxon>Anaerostipes</taxon>
    </lineage>
</organism>
<evidence type="ECO:0008006" key="4">
    <source>
        <dbReference type="Google" id="ProtNLM"/>
    </source>
</evidence>
<dbReference type="RefSeq" id="WP_055259906.1">
    <property type="nucleotide sequence ID" value="NZ_CYXT01000040.1"/>
</dbReference>
<evidence type="ECO:0000313" key="2">
    <source>
        <dbReference type="EMBL" id="CUN19218.1"/>
    </source>
</evidence>
<keyword evidence="1" id="KW-0812">Transmembrane</keyword>
<evidence type="ECO:0000256" key="1">
    <source>
        <dbReference type="SAM" id="Phobius"/>
    </source>
</evidence>
<gene>
    <name evidence="2" type="ORF">ERS852425_03231</name>
</gene>
<dbReference type="Proteomes" id="UP000095598">
    <property type="component" value="Unassembled WGS sequence"/>
</dbReference>
<protein>
    <recommendedName>
        <fullName evidence="4">DUF3592 domain-containing protein</fullName>
    </recommendedName>
</protein>
<accession>A0A173V050</accession>
<reference evidence="2 3" key="1">
    <citation type="submission" date="2015-09" db="EMBL/GenBank/DDBJ databases">
        <authorList>
            <consortium name="Pathogen Informatics"/>
        </authorList>
    </citation>
    <scope>NUCLEOTIDE SEQUENCE [LARGE SCALE GENOMIC DNA]</scope>
    <source>
        <strain evidence="2 3">2789STDY5608868</strain>
    </source>
</reference>
<keyword evidence="1" id="KW-1133">Transmembrane helix</keyword>
<feature type="transmembrane region" description="Helical" evidence="1">
    <location>
        <begin position="123"/>
        <end position="142"/>
    </location>
</feature>
<sequence length="155" mass="18007">MKQIKFNYTFFKGVCVIVLVFGLLFAAPSAMKLYKDNFVYTEKVMATSSSIDIKAETNEDTGKTYYTPIYYGTYHGKKVSFQSDQSLDQDYLTKDQLIKLNQPKTFWINPNDPKDYTDQKMGFDVQILIGVLLSLGSIRMIFVMRKLEKERIHDH</sequence>